<name>A0A2M4DL72_ANODA</name>
<evidence type="ECO:0000256" key="1">
    <source>
        <dbReference type="SAM" id="Phobius"/>
    </source>
</evidence>
<protein>
    <submittedName>
        <fullName evidence="2">Putative secreted protein</fullName>
    </submittedName>
</protein>
<organism evidence="2">
    <name type="scientific">Anopheles darlingi</name>
    <name type="common">Mosquito</name>
    <dbReference type="NCBI Taxonomy" id="43151"/>
    <lineage>
        <taxon>Eukaryota</taxon>
        <taxon>Metazoa</taxon>
        <taxon>Ecdysozoa</taxon>
        <taxon>Arthropoda</taxon>
        <taxon>Hexapoda</taxon>
        <taxon>Insecta</taxon>
        <taxon>Pterygota</taxon>
        <taxon>Neoptera</taxon>
        <taxon>Endopterygota</taxon>
        <taxon>Diptera</taxon>
        <taxon>Nematocera</taxon>
        <taxon>Culicoidea</taxon>
        <taxon>Culicidae</taxon>
        <taxon>Anophelinae</taxon>
        <taxon>Anopheles</taxon>
    </lineage>
</organism>
<accession>A0A2M4DL72</accession>
<keyword evidence="1" id="KW-0472">Membrane</keyword>
<sequence>MRTYRVHLGSYFHQVRTVYILFPLIGLVLFELLHHVQQQRASSVHRSLDNVFTPGKCVQHVERFALGRVNTDVGTLFLLLLITIPLRVERNPAGQQ</sequence>
<evidence type="ECO:0000313" key="2">
    <source>
        <dbReference type="EMBL" id="MBW78310.1"/>
    </source>
</evidence>
<dbReference type="EMBL" id="GGFL01014132">
    <property type="protein sequence ID" value="MBW78310.1"/>
    <property type="molecule type" value="Transcribed_RNA"/>
</dbReference>
<feature type="transmembrane region" description="Helical" evidence="1">
    <location>
        <begin position="18"/>
        <end position="36"/>
    </location>
</feature>
<reference evidence="2" key="1">
    <citation type="submission" date="2018-01" db="EMBL/GenBank/DDBJ databases">
        <title>An insight into the sialome of Amazonian anophelines.</title>
        <authorList>
            <person name="Ribeiro J.M."/>
            <person name="Scarpassa V."/>
            <person name="Calvo E."/>
        </authorList>
    </citation>
    <scope>NUCLEOTIDE SEQUENCE</scope>
</reference>
<proteinExistence type="predicted"/>
<keyword evidence="1" id="KW-0812">Transmembrane</keyword>
<keyword evidence="1" id="KW-1133">Transmembrane helix</keyword>
<dbReference type="AlphaFoldDB" id="A0A2M4DL72"/>